<dbReference type="Proteomes" id="UP000286063">
    <property type="component" value="Unassembled WGS sequence"/>
</dbReference>
<organism evidence="2 3">
    <name type="scientific">Butyricimonas virosa</name>
    <dbReference type="NCBI Taxonomy" id="544645"/>
    <lineage>
        <taxon>Bacteria</taxon>
        <taxon>Pseudomonadati</taxon>
        <taxon>Bacteroidota</taxon>
        <taxon>Bacteroidia</taxon>
        <taxon>Bacteroidales</taxon>
        <taxon>Odoribacteraceae</taxon>
        <taxon>Butyricimonas</taxon>
    </lineage>
</organism>
<dbReference type="RefSeq" id="WP_051465860.1">
    <property type="nucleotide sequence ID" value="NZ_CAJUBB010000020.1"/>
</dbReference>
<reference evidence="2 3" key="1">
    <citation type="submission" date="2018-08" db="EMBL/GenBank/DDBJ databases">
        <title>A genome reference for cultivated species of the human gut microbiota.</title>
        <authorList>
            <person name="Zou Y."/>
            <person name="Xue W."/>
            <person name="Luo G."/>
        </authorList>
    </citation>
    <scope>NUCLEOTIDE SEQUENCE [LARGE SCALE GENOMIC DNA]</scope>
    <source>
        <strain evidence="2 3">OF02-7</strain>
    </source>
</reference>
<evidence type="ECO:0000313" key="3">
    <source>
        <dbReference type="Proteomes" id="UP000286063"/>
    </source>
</evidence>
<gene>
    <name evidence="2" type="ORF">DXA50_16530</name>
    <name evidence="1" type="ORF">I6J59_03950</name>
</gene>
<name>A0A413IJE6_9BACT</name>
<proteinExistence type="predicted"/>
<dbReference type="EMBL" id="CP069450">
    <property type="protein sequence ID" value="QRO50793.1"/>
    <property type="molecule type" value="Genomic_DNA"/>
</dbReference>
<protein>
    <submittedName>
        <fullName evidence="2">Uncharacterized protein</fullName>
    </submittedName>
</protein>
<dbReference type="OrthoDB" id="1095432at2"/>
<dbReference type="EMBL" id="QSCR01000037">
    <property type="protein sequence ID" value="RGY13329.1"/>
    <property type="molecule type" value="Genomic_DNA"/>
</dbReference>
<dbReference type="AlphaFoldDB" id="A0A413IJE6"/>
<evidence type="ECO:0000313" key="1">
    <source>
        <dbReference type="EMBL" id="QRO50793.1"/>
    </source>
</evidence>
<evidence type="ECO:0000313" key="4">
    <source>
        <dbReference type="Proteomes" id="UP000654720"/>
    </source>
</evidence>
<accession>A0A413IJE6</accession>
<sequence>MMKIHLYIAMLWVISLLAGCNDVTVGYLYTTEASYSMDTLQVTRFSALEDNINELERVFEKYTPEIQNLLAETDQLEKEFVSLSSKRDELYEAYKRARTAWLNAPASDKEYYQELLNKATEEYTYWKDEVVAPAERKIRSQKNTISSMCGNIGLADPYTLREQISQLQEQIDKNIPWTTAQIEQVLGTEPLHYSLYRVKSSNGQEAADDFAKYMTVIGGGRMYVDAKVDSPVGYYTVSLKIENEGHTAILEDIFTFEVRDN</sequence>
<reference evidence="1 4" key="2">
    <citation type="submission" date="2021-02" db="EMBL/GenBank/DDBJ databases">
        <title>FDA dAtabase for Regulatory Grade micrObial Sequences (FDA-ARGOS): Supporting development and validation of Infectious Disease Dx tests.</title>
        <authorList>
            <person name="Carlson P."/>
            <person name="Fischbach M."/>
            <person name="Hastie J."/>
            <person name="Bilen M."/>
            <person name="Cheng A."/>
            <person name="Tallon L."/>
            <person name="Sadzewicz L."/>
            <person name="Zhao X."/>
            <person name="Boylan J."/>
            <person name="Ott S."/>
            <person name="Bowen H."/>
            <person name="Vavikolanu K."/>
            <person name="Mehta A."/>
            <person name="Aluvathingal J."/>
            <person name="Nadendla S."/>
            <person name="Yan Y."/>
            <person name="Sichtig H."/>
        </authorList>
    </citation>
    <scope>NUCLEOTIDE SEQUENCE [LARGE SCALE GENOMIC DNA]</scope>
    <source>
        <strain evidence="1 4">FDAARGOS_1229</strain>
    </source>
</reference>
<dbReference type="PROSITE" id="PS51257">
    <property type="entry name" value="PROKAR_LIPOPROTEIN"/>
    <property type="match status" value="1"/>
</dbReference>
<keyword evidence="4" id="KW-1185">Reference proteome</keyword>
<dbReference type="GeneID" id="93096372"/>
<dbReference type="Proteomes" id="UP000654720">
    <property type="component" value="Chromosome"/>
</dbReference>
<evidence type="ECO:0000313" key="2">
    <source>
        <dbReference type="EMBL" id="RGY13329.1"/>
    </source>
</evidence>